<reference evidence="2" key="1">
    <citation type="submission" date="2023-03" db="EMBL/GenBank/DDBJ databases">
        <title>Massive genome expansion in bonnet fungi (Mycena s.s.) driven by repeated elements and novel gene families across ecological guilds.</title>
        <authorList>
            <consortium name="Lawrence Berkeley National Laboratory"/>
            <person name="Harder C.B."/>
            <person name="Miyauchi S."/>
            <person name="Viragh M."/>
            <person name="Kuo A."/>
            <person name="Thoen E."/>
            <person name="Andreopoulos B."/>
            <person name="Lu D."/>
            <person name="Skrede I."/>
            <person name="Drula E."/>
            <person name="Henrissat B."/>
            <person name="Morin E."/>
            <person name="Kohler A."/>
            <person name="Barry K."/>
            <person name="LaButti K."/>
            <person name="Morin E."/>
            <person name="Salamov A."/>
            <person name="Lipzen A."/>
            <person name="Mereny Z."/>
            <person name="Hegedus B."/>
            <person name="Baldrian P."/>
            <person name="Stursova M."/>
            <person name="Weitz H."/>
            <person name="Taylor A."/>
            <person name="Grigoriev I.V."/>
            <person name="Nagy L.G."/>
            <person name="Martin F."/>
            <person name="Kauserud H."/>
        </authorList>
    </citation>
    <scope>NUCLEOTIDE SEQUENCE</scope>
    <source>
        <strain evidence="2">CBHHK067</strain>
    </source>
</reference>
<proteinExistence type="predicted"/>
<evidence type="ECO:0000256" key="1">
    <source>
        <dbReference type="SAM" id="MobiDB-lite"/>
    </source>
</evidence>
<feature type="compositionally biased region" description="Polar residues" evidence="1">
    <location>
        <begin position="131"/>
        <end position="141"/>
    </location>
</feature>
<accession>A0AAD7GR05</accession>
<keyword evidence="3" id="KW-1185">Reference proteome</keyword>
<evidence type="ECO:0000313" key="3">
    <source>
        <dbReference type="Proteomes" id="UP001221757"/>
    </source>
</evidence>
<feature type="region of interest" description="Disordered" evidence="1">
    <location>
        <begin position="119"/>
        <end position="141"/>
    </location>
</feature>
<protein>
    <submittedName>
        <fullName evidence="2">Uncharacterized protein</fullName>
    </submittedName>
</protein>
<evidence type="ECO:0000313" key="2">
    <source>
        <dbReference type="EMBL" id="KAJ7701511.1"/>
    </source>
</evidence>
<dbReference type="EMBL" id="JARKIE010000017">
    <property type="protein sequence ID" value="KAJ7701511.1"/>
    <property type="molecule type" value="Genomic_DNA"/>
</dbReference>
<comment type="caution">
    <text evidence="2">The sequence shown here is derived from an EMBL/GenBank/DDBJ whole genome shotgun (WGS) entry which is preliminary data.</text>
</comment>
<name>A0AAD7GR05_MYCRO</name>
<dbReference type="AlphaFoldDB" id="A0AAD7GR05"/>
<organism evidence="2 3">
    <name type="scientific">Mycena rosella</name>
    <name type="common">Pink bonnet</name>
    <name type="synonym">Agaricus rosellus</name>
    <dbReference type="NCBI Taxonomy" id="1033263"/>
    <lineage>
        <taxon>Eukaryota</taxon>
        <taxon>Fungi</taxon>
        <taxon>Dikarya</taxon>
        <taxon>Basidiomycota</taxon>
        <taxon>Agaricomycotina</taxon>
        <taxon>Agaricomycetes</taxon>
        <taxon>Agaricomycetidae</taxon>
        <taxon>Agaricales</taxon>
        <taxon>Marasmiineae</taxon>
        <taxon>Mycenaceae</taxon>
        <taxon>Mycena</taxon>
    </lineage>
</organism>
<sequence length="222" mass="24341">MIDPRAVSFHRNPLRVPPCLPAHCGPHNEPHALLRLGPYTALLAAVCMYRRPPWIPGNSRNAGDMYSRLLDTPHLSRSGSTMCGFRAKNVVEQDICGVSRGCLDTRSVGVKKVANALSAKPRDSDMRNLSPDPTASARTSSIRLRSAHTTRLLNDARHPRLALPASLSGGRRHAALILIWPAWILRAQRNIMMSPATACRRHWYVYAHVGDGAGGCAQGSRF</sequence>
<dbReference type="Proteomes" id="UP001221757">
    <property type="component" value="Unassembled WGS sequence"/>
</dbReference>
<gene>
    <name evidence="2" type="ORF">B0H17DRAFT_188933</name>
</gene>